<dbReference type="InterPro" id="IPR027405">
    <property type="entry name" value="YidB-like"/>
</dbReference>
<evidence type="ECO:0000313" key="1">
    <source>
        <dbReference type="EMBL" id="CAJ0686019.1"/>
    </source>
</evidence>
<dbReference type="SUPFAM" id="SSF140804">
    <property type="entry name" value="YidB-like"/>
    <property type="match status" value="1"/>
</dbReference>
<dbReference type="AlphaFoldDB" id="A0AAD2AQJ8"/>
<dbReference type="Proteomes" id="UP001190002">
    <property type="component" value="Unassembled WGS sequence"/>
</dbReference>
<evidence type="ECO:0000313" key="3">
    <source>
        <dbReference type="Proteomes" id="UP001190002"/>
    </source>
</evidence>
<dbReference type="EMBL" id="CATVXE010000011">
    <property type="protein sequence ID" value="CAJ0686019.1"/>
    <property type="molecule type" value="Genomic_DNA"/>
</dbReference>
<gene>
    <name evidence="2" type="ORF">R77569_00113</name>
    <name evidence="1" type="ORF">R77591_02825</name>
</gene>
<keyword evidence="4" id="KW-1185">Reference proteome</keyword>
<proteinExistence type="predicted"/>
<accession>A0AAD2AQJ8</accession>
<dbReference type="EMBL" id="CAUDKV010000001">
    <property type="protein sequence ID" value="CAJ0848871.1"/>
    <property type="molecule type" value="Genomic_DNA"/>
</dbReference>
<organism evidence="1 3">
    <name type="scientific">Ralstonia mannitolilytica</name>
    <dbReference type="NCBI Taxonomy" id="105219"/>
    <lineage>
        <taxon>Bacteria</taxon>
        <taxon>Pseudomonadati</taxon>
        <taxon>Pseudomonadota</taxon>
        <taxon>Betaproteobacteria</taxon>
        <taxon>Burkholderiales</taxon>
        <taxon>Burkholderiaceae</taxon>
        <taxon>Ralstonia</taxon>
    </lineage>
</organism>
<dbReference type="Proteomes" id="UP001190452">
    <property type="component" value="Unassembled WGS sequence"/>
</dbReference>
<name>A0AAD2AQJ8_9RALS</name>
<dbReference type="Pfam" id="PF20159">
    <property type="entry name" value="YidB"/>
    <property type="match status" value="1"/>
</dbReference>
<evidence type="ECO:0000313" key="2">
    <source>
        <dbReference type="EMBL" id="CAJ0848871.1"/>
    </source>
</evidence>
<comment type="caution">
    <text evidence="1">The sequence shown here is derived from an EMBL/GenBank/DDBJ whole genome shotgun (WGS) entry which is preliminary data.</text>
</comment>
<protein>
    <recommendedName>
        <fullName evidence="5">DUF937 domain-containing protein</fullName>
    </recommendedName>
</protein>
<dbReference type="InterPro" id="IPR045372">
    <property type="entry name" value="YidB"/>
</dbReference>
<evidence type="ECO:0008006" key="5">
    <source>
        <dbReference type="Google" id="ProtNLM"/>
    </source>
</evidence>
<sequence length="200" mass="18938">MGLLDSILGGNDANGAQSSLLGNKKLLLAVGVLAYLAMKHRSQGADDAAPQAQADQGGGLFGSLGGLGGLLGAAGGAGALGSLLGGAGAGGLGGLLGGLLGGGNADHAAAVDAAAPAGIGPLQQILEQAGLGEQVKSWIGNGQNLPVSGEQIAQALGGTGALSQLASSFGLNESDLANQLAEGLPEAVNHLTPQGTLPNA</sequence>
<dbReference type="RefSeq" id="WP_096744347.1">
    <property type="nucleotide sequence ID" value="NZ_CATVXE010000011.1"/>
</dbReference>
<reference evidence="1 4" key="1">
    <citation type="submission" date="2023-07" db="EMBL/GenBank/DDBJ databases">
        <authorList>
            <person name="Peeters C."/>
        </authorList>
    </citation>
    <scope>NUCLEOTIDE SEQUENCE</scope>
    <source>
        <strain evidence="2 4">R-77569</strain>
        <strain evidence="1">R-77591</strain>
    </source>
</reference>
<evidence type="ECO:0000313" key="4">
    <source>
        <dbReference type="Proteomes" id="UP001190452"/>
    </source>
</evidence>
<dbReference type="Gene3D" id="1.10.10.690">
    <property type="entry name" value="YidB-like"/>
    <property type="match status" value="1"/>
</dbReference>